<evidence type="ECO:0000256" key="2">
    <source>
        <dbReference type="SAM" id="MobiDB-lite"/>
    </source>
</evidence>
<keyword evidence="5" id="KW-1185">Reference proteome</keyword>
<sequence length="303" mass="34148">MRCSKEGILPENAGDPLGYIPKGLRKTCKIVDTRSPEYEAQHKQQEAAKEQNRQQQEFRDTLLADMDKWAQKSAADRWQADLPDGTDRAVRKYDNDYSRFNEIQEEAEAPQKDTRDYYFDEKGQMKKLEEPKTKSLAAESTESALKKGFLENAKKALYPEELKQLGSEELKTSDLETLAKLSEGDLMERMNQMSPEEKSLMNDLQSLLEGKAQAAPAARLDERRSAEYSLTAVEEGHQLQIHVPELDSMRGVDLDVTQDCAAVVFPHSLQPLKVSLPVAVAPSKVKAKFSKKTHHINVTLPSA</sequence>
<comment type="caution">
    <text evidence="4">The sequence shown here is derived from an EMBL/GenBank/DDBJ whole genome shotgun (WGS) entry which is preliminary data.</text>
</comment>
<evidence type="ECO:0000313" key="4">
    <source>
        <dbReference type="EMBL" id="CAJ1404083.1"/>
    </source>
</evidence>
<feature type="domain" description="PIH1D1/2/3 CS-like" evidence="3">
    <location>
        <begin position="238"/>
        <end position="301"/>
    </location>
</feature>
<protein>
    <recommendedName>
        <fullName evidence="3">PIH1D1/2/3 CS-like domain-containing protein</fullName>
    </recommendedName>
</protein>
<feature type="region of interest" description="Disordered" evidence="2">
    <location>
        <begin position="35"/>
        <end position="55"/>
    </location>
</feature>
<dbReference type="AlphaFoldDB" id="A0AA36JFK3"/>
<dbReference type="Proteomes" id="UP001178507">
    <property type="component" value="Unassembled WGS sequence"/>
</dbReference>
<reference evidence="4" key="1">
    <citation type="submission" date="2023-08" db="EMBL/GenBank/DDBJ databases">
        <authorList>
            <person name="Chen Y."/>
            <person name="Shah S."/>
            <person name="Dougan E. K."/>
            <person name="Thang M."/>
            <person name="Chan C."/>
        </authorList>
    </citation>
    <scope>NUCLEOTIDE SEQUENCE</scope>
</reference>
<dbReference type="Pfam" id="PF18201">
    <property type="entry name" value="PIH1_CS"/>
    <property type="match status" value="1"/>
</dbReference>
<evidence type="ECO:0000313" key="5">
    <source>
        <dbReference type="Proteomes" id="UP001178507"/>
    </source>
</evidence>
<proteinExistence type="inferred from homology"/>
<gene>
    <name evidence="4" type="ORF">EVOR1521_LOCUS26611</name>
</gene>
<accession>A0AA36JFK3</accession>
<organism evidence="4 5">
    <name type="scientific">Effrenium voratum</name>
    <dbReference type="NCBI Taxonomy" id="2562239"/>
    <lineage>
        <taxon>Eukaryota</taxon>
        <taxon>Sar</taxon>
        <taxon>Alveolata</taxon>
        <taxon>Dinophyceae</taxon>
        <taxon>Suessiales</taxon>
        <taxon>Symbiodiniaceae</taxon>
        <taxon>Effrenium</taxon>
    </lineage>
</organism>
<dbReference type="EMBL" id="CAUJNA010003524">
    <property type="protein sequence ID" value="CAJ1404083.1"/>
    <property type="molecule type" value="Genomic_DNA"/>
</dbReference>
<comment type="similarity">
    <text evidence="1">Belongs to the PIH1 family.</text>
</comment>
<dbReference type="InterPro" id="IPR041442">
    <property type="entry name" value="PIH1D1/2/3_CS-like"/>
</dbReference>
<name>A0AA36JFK3_9DINO</name>
<evidence type="ECO:0000259" key="3">
    <source>
        <dbReference type="Pfam" id="PF18201"/>
    </source>
</evidence>
<evidence type="ECO:0000256" key="1">
    <source>
        <dbReference type="ARBA" id="ARBA00008511"/>
    </source>
</evidence>